<gene>
    <name evidence="2" type="ORF">HYN69_11970</name>
</gene>
<keyword evidence="1" id="KW-0472">Membrane</keyword>
<evidence type="ECO:0000313" key="3">
    <source>
        <dbReference type="Proteomes" id="UP000244496"/>
    </source>
</evidence>
<sequence length="59" mass="5934">MKLKNMFKKFSLAEAGAVTVDWVVLTAAVVGLAAVVGGTVKNAINAKGNAISTSIAATN</sequence>
<keyword evidence="1" id="KW-1133">Transmembrane helix</keyword>
<reference evidence="2 3" key="1">
    <citation type="submission" date="2018-04" db="EMBL/GenBank/DDBJ databases">
        <title>Genome sequencing of Gemmobacter.</title>
        <authorList>
            <person name="Yi H."/>
            <person name="Baek M.-G."/>
        </authorList>
    </citation>
    <scope>NUCLEOTIDE SEQUENCE [LARGE SCALE GENOMIC DNA]</scope>
    <source>
        <strain evidence="2 3">HYN0069</strain>
    </source>
</reference>
<dbReference type="AlphaFoldDB" id="A0A2S0URH1"/>
<name>A0A2S0URH1_9RHOB</name>
<accession>A0A2S0URH1</accession>
<evidence type="ECO:0000256" key="1">
    <source>
        <dbReference type="SAM" id="Phobius"/>
    </source>
</evidence>
<dbReference type="Proteomes" id="UP000244496">
    <property type="component" value="Chromosome"/>
</dbReference>
<organism evidence="2 3">
    <name type="scientific">Paragemmobacter aquarius</name>
    <dbReference type="NCBI Taxonomy" id="2169400"/>
    <lineage>
        <taxon>Bacteria</taxon>
        <taxon>Pseudomonadati</taxon>
        <taxon>Pseudomonadota</taxon>
        <taxon>Alphaproteobacteria</taxon>
        <taxon>Rhodobacterales</taxon>
        <taxon>Paracoccaceae</taxon>
        <taxon>Paragemmobacter</taxon>
    </lineage>
</organism>
<dbReference type="KEGG" id="geh:HYN69_11970"/>
<evidence type="ECO:0000313" key="2">
    <source>
        <dbReference type="EMBL" id="AWB50372.1"/>
    </source>
</evidence>
<keyword evidence="1" id="KW-0812">Transmembrane</keyword>
<dbReference type="EMBL" id="CP028918">
    <property type="protein sequence ID" value="AWB50372.1"/>
    <property type="molecule type" value="Genomic_DNA"/>
</dbReference>
<protein>
    <submittedName>
        <fullName evidence="2">Uncharacterized protein</fullName>
    </submittedName>
</protein>
<keyword evidence="3" id="KW-1185">Reference proteome</keyword>
<proteinExistence type="predicted"/>
<feature type="transmembrane region" description="Helical" evidence="1">
    <location>
        <begin position="12"/>
        <end position="36"/>
    </location>
</feature>